<evidence type="ECO:0000259" key="3">
    <source>
        <dbReference type="SMART" id="SM00738"/>
    </source>
</evidence>
<keyword evidence="2" id="KW-0175">Coiled coil</keyword>
<gene>
    <name evidence="4" type="ORF">GCM10007416_05250</name>
</gene>
<sequence length="307" mass="35614">MSAVFAIRVQTGREVEAKQLLQMVLDRAGDKMVKSVYAMESMTQVLTDAQEEIPSELSQEDIPHHLHLKRLNEYLNNLRTAYTELKRSKSSVSLDDLESSYKESIRQIQSLIQKLRKKVKGRMRSVLPGYILVELNVNYHTLPAQLWHLIKSVPKVIGVVSRNHIPKDQLEHFFEIAEVERETEVQVSLEDEIHSVEDRVRELLHQANTTADVKEKKQRFEAVEEDPKTMVERVNDIKESVRPNNRLQRLIQRSKAFVRRGKETFVLPIRLIEKIRNDKEAAPYSELSVNELISGIIGILHREVQVE</sequence>
<keyword evidence="1" id="KW-0804">Transcription</keyword>
<reference evidence="5" key="1">
    <citation type="journal article" date="2019" name="Int. J. Syst. Evol. Microbiol.">
        <title>The Global Catalogue of Microorganisms (GCM) 10K type strain sequencing project: providing services to taxonomists for standard genome sequencing and annotation.</title>
        <authorList>
            <consortium name="The Broad Institute Genomics Platform"/>
            <consortium name="The Broad Institute Genome Sequencing Center for Infectious Disease"/>
            <person name="Wu L."/>
            <person name="Ma J."/>
        </authorList>
    </citation>
    <scope>NUCLEOTIDE SEQUENCE [LARGE SCALE GENOMIC DNA]</scope>
    <source>
        <strain evidence="5">CGMCC 1.12404</strain>
    </source>
</reference>
<evidence type="ECO:0000256" key="2">
    <source>
        <dbReference type="SAM" id="Coils"/>
    </source>
</evidence>
<keyword evidence="5" id="KW-1185">Reference proteome</keyword>
<dbReference type="Pfam" id="PF02357">
    <property type="entry name" value="NusG"/>
    <property type="match status" value="1"/>
</dbReference>
<feature type="coiled-coil region" evidence="2">
    <location>
        <begin position="68"/>
        <end position="114"/>
    </location>
</feature>
<evidence type="ECO:0000256" key="1">
    <source>
        <dbReference type="ARBA" id="ARBA00023163"/>
    </source>
</evidence>
<dbReference type="InterPro" id="IPR036735">
    <property type="entry name" value="NGN_dom_sf"/>
</dbReference>
<protein>
    <recommendedName>
        <fullName evidence="3">NusG-like N-terminal domain-containing protein</fullName>
    </recommendedName>
</protein>
<dbReference type="SMART" id="SM00738">
    <property type="entry name" value="NGN"/>
    <property type="match status" value="1"/>
</dbReference>
<comment type="caution">
    <text evidence="4">The sequence shown here is derived from an EMBL/GenBank/DDBJ whole genome shotgun (WGS) entry which is preliminary data.</text>
</comment>
<dbReference type="SUPFAM" id="SSF82679">
    <property type="entry name" value="N-utilization substance G protein NusG, N-terminal domain"/>
    <property type="match status" value="1"/>
</dbReference>
<evidence type="ECO:0000313" key="4">
    <source>
        <dbReference type="EMBL" id="GGA35371.1"/>
    </source>
</evidence>
<evidence type="ECO:0000313" key="5">
    <source>
        <dbReference type="Proteomes" id="UP000617979"/>
    </source>
</evidence>
<dbReference type="Gene3D" id="3.30.70.940">
    <property type="entry name" value="NusG, N-terminal domain"/>
    <property type="match status" value="1"/>
</dbReference>
<dbReference type="EMBL" id="BMEX01000002">
    <property type="protein sequence ID" value="GGA35371.1"/>
    <property type="molecule type" value="Genomic_DNA"/>
</dbReference>
<dbReference type="RefSeq" id="WP_188429593.1">
    <property type="nucleotide sequence ID" value="NZ_BMEX01000002.1"/>
</dbReference>
<proteinExistence type="predicted"/>
<dbReference type="Proteomes" id="UP000617979">
    <property type="component" value="Unassembled WGS sequence"/>
</dbReference>
<organism evidence="4 5">
    <name type="scientific">Kroppenstedtia guangzhouensis</name>
    <dbReference type="NCBI Taxonomy" id="1274356"/>
    <lineage>
        <taxon>Bacteria</taxon>
        <taxon>Bacillati</taxon>
        <taxon>Bacillota</taxon>
        <taxon>Bacilli</taxon>
        <taxon>Bacillales</taxon>
        <taxon>Thermoactinomycetaceae</taxon>
        <taxon>Kroppenstedtia</taxon>
    </lineage>
</organism>
<name>A0ABQ1G2C3_9BACL</name>
<feature type="domain" description="NusG-like N-terminal" evidence="3">
    <location>
        <begin position="1"/>
        <end position="177"/>
    </location>
</feature>
<dbReference type="InterPro" id="IPR006645">
    <property type="entry name" value="NGN-like_dom"/>
</dbReference>
<accession>A0ABQ1G2C3</accession>